<dbReference type="PANTHER" id="PTHR48045">
    <property type="entry name" value="UDP-GLYCOSYLTRANSFERASE 72B1"/>
    <property type="match status" value="1"/>
</dbReference>
<keyword evidence="2" id="KW-1185">Reference proteome</keyword>
<dbReference type="SUPFAM" id="SSF53756">
    <property type="entry name" value="UDP-Glycosyltransferase/glycogen phosphorylase"/>
    <property type="match status" value="1"/>
</dbReference>
<dbReference type="Gene3D" id="3.40.50.2000">
    <property type="entry name" value="Glycogen Phosphorylase B"/>
    <property type="match status" value="2"/>
</dbReference>
<sequence>MEFLWVVRGDHGLGSGKPMLTWPLVFEQFMNERLVVEVHKVGVRVWDGFRSSSEKEKVVVPAEAIERAVRKFMEGSGTEGEEMRKRAAEWEEIAGAAVAEGGSSYKDLNSLIDELFVLQHERKNGKHIE</sequence>
<dbReference type="EMBL" id="JAGGNH010000020">
    <property type="protein sequence ID" value="KAJ0961461.1"/>
    <property type="molecule type" value="Genomic_DNA"/>
</dbReference>
<reference evidence="1 2" key="1">
    <citation type="journal article" date="2022" name="Hortic Res">
        <title>The genome of Dioscorea zingiberensis sheds light on the biosynthesis, origin and evolution of the medicinally important diosgenin saponins.</title>
        <authorList>
            <person name="Li Y."/>
            <person name="Tan C."/>
            <person name="Li Z."/>
            <person name="Guo J."/>
            <person name="Li S."/>
            <person name="Chen X."/>
            <person name="Wang C."/>
            <person name="Dai X."/>
            <person name="Yang H."/>
            <person name="Song W."/>
            <person name="Hou L."/>
            <person name="Xu J."/>
            <person name="Tong Z."/>
            <person name="Xu A."/>
            <person name="Yuan X."/>
            <person name="Wang W."/>
            <person name="Yang Q."/>
            <person name="Chen L."/>
            <person name="Sun Z."/>
            <person name="Wang K."/>
            <person name="Pan B."/>
            <person name="Chen J."/>
            <person name="Bao Y."/>
            <person name="Liu F."/>
            <person name="Qi X."/>
            <person name="Gang D.R."/>
            <person name="Wen J."/>
            <person name="Li J."/>
        </authorList>
    </citation>
    <scope>NUCLEOTIDE SEQUENCE [LARGE SCALE GENOMIC DNA]</scope>
    <source>
        <strain evidence="1">Dzin_1.0</strain>
    </source>
</reference>
<dbReference type="OrthoDB" id="780184at2759"/>
<dbReference type="PANTHER" id="PTHR48045:SF31">
    <property type="entry name" value="UDP-GLYCOSYLTRANSFERASE 76B1-LIKE"/>
    <property type="match status" value="1"/>
</dbReference>
<dbReference type="Proteomes" id="UP001085076">
    <property type="component" value="Unassembled WGS sequence"/>
</dbReference>
<dbReference type="AlphaFoldDB" id="A0A9D5BVJ0"/>
<proteinExistence type="predicted"/>
<organism evidence="1 2">
    <name type="scientific">Dioscorea zingiberensis</name>
    <dbReference type="NCBI Taxonomy" id="325984"/>
    <lineage>
        <taxon>Eukaryota</taxon>
        <taxon>Viridiplantae</taxon>
        <taxon>Streptophyta</taxon>
        <taxon>Embryophyta</taxon>
        <taxon>Tracheophyta</taxon>
        <taxon>Spermatophyta</taxon>
        <taxon>Magnoliopsida</taxon>
        <taxon>Liliopsida</taxon>
        <taxon>Dioscoreales</taxon>
        <taxon>Dioscoreaceae</taxon>
        <taxon>Dioscorea</taxon>
    </lineage>
</organism>
<evidence type="ECO:0000313" key="1">
    <source>
        <dbReference type="EMBL" id="KAJ0961461.1"/>
    </source>
</evidence>
<name>A0A9D5BVJ0_9LILI</name>
<accession>A0A9D5BVJ0</accession>
<protein>
    <submittedName>
        <fullName evidence="1">Uncharacterized protein</fullName>
    </submittedName>
</protein>
<comment type="caution">
    <text evidence="1">The sequence shown here is derived from an EMBL/GenBank/DDBJ whole genome shotgun (WGS) entry which is preliminary data.</text>
</comment>
<gene>
    <name evidence="1" type="ORF">J5N97_000079</name>
</gene>
<evidence type="ECO:0000313" key="2">
    <source>
        <dbReference type="Proteomes" id="UP001085076"/>
    </source>
</evidence>